<evidence type="ECO:0000313" key="2">
    <source>
        <dbReference type="EMBL" id="KAK7400078.1"/>
    </source>
</evidence>
<name>A0AAN9ST36_PSOTE</name>
<comment type="caution">
    <text evidence="2">The sequence shown here is derived from an EMBL/GenBank/DDBJ whole genome shotgun (WGS) entry which is preliminary data.</text>
</comment>
<keyword evidence="3" id="KW-1185">Reference proteome</keyword>
<dbReference type="AlphaFoldDB" id="A0AAN9ST36"/>
<protein>
    <submittedName>
        <fullName evidence="2">Uncharacterized protein</fullName>
    </submittedName>
</protein>
<proteinExistence type="predicted"/>
<sequence>MLNTILSNLRVQMLRQGSPISRIRTPEKIRAHAHFTQPHAENEHAQSSFQSHPPIKTLITREFSNFDKCPSYDPTKP</sequence>
<reference evidence="2 3" key="1">
    <citation type="submission" date="2024-01" db="EMBL/GenBank/DDBJ databases">
        <title>The genomes of 5 underutilized Papilionoideae crops provide insights into root nodulation and disease resistanc.</title>
        <authorList>
            <person name="Jiang F."/>
        </authorList>
    </citation>
    <scope>NUCLEOTIDE SEQUENCE [LARGE SCALE GENOMIC DNA]</scope>
    <source>
        <strain evidence="2">DUOXIRENSHENG_FW03</strain>
        <tissue evidence="2">Leaves</tissue>
    </source>
</reference>
<accession>A0AAN9ST36</accession>
<feature type="region of interest" description="Disordered" evidence="1">
    <location>
        <begin position="34"/>
        <end position="54"/>
    </location>
</feature>
<evidence type="ECO:0000313" key="3">
    <source>
        <dbReference type="Proteomes" id="UP001386955"/>
    </source>
</evidence>
<dbReference type="Proteomes" id="UP001386955">
    <property type="component" value="Unassembled WGS sequence"/>
</dbReference>
<evidence type="ECO:0000256" key="1">
    <source>
        <dbReference type="SAM" id="MobiDB-lite"/>
    </source>
</evidence>
<organism evidence="2 3">
    <name type="scientific">Psophocarpus tetragonolobus</name>
    <name type="common">Winged bean</name>
    <name type="synonym">Dolichos tetragonolobus</name>
    <dbReference type="NCBI Taxonomy" id="3891"/>
    <lineage>
        <taxon>Eukaryota</taxon>
        <taxon>Viridiplantae</taxon>
        <taxon>Streptophyta</taxon>
        <taxon>Embryophyta</taxon>
        <taxon>Tracheophyta</taxon>
        <taxon>Spermatophyta</taxon>
        <taxon>Magnoliopsida</taxon>
        <taxon>eudicotyledons</taxon>
        <taxon>Gunneridae</taxon>
        <taxon>Pentapetalae</taxon>
        <taxon>rosids</taxon>
        <taxon>fabids</taxon>
        <taxon>Fabales</taxon>
        <taxon>Fabaceae</taxon>
        <taxon>Papilionoideae</taxon>
        <taxon>50 kb inversion clade</taxon>
        <taxon>NPAAA clade</taxon>
        <taxon>indigoferoid/millettioid clade</taxon>
        <taxon>Phaseoleae</taxon>
        <taxon>Psophocarpus</taxon>
    </lineage>
</organism>
<gene>
    <name evidence="2" type="ORF">VNO78_11278</name>
</gene>
<dbReference type="EMBL" id="JAYMYS010000003">
    <property type="protein sequence ID" value="KAK7400078.1"/>
    <property type="molecule type" value="Genomic_DNA"/>
</dbReference>